<evidence type="ECO:0000313" key="2">
    <source>
        <dbReference type="EMBL" id="OOK75706.1"/>
    </source>
</evidence>
<evidence type="ECO:0000313" key="3">
    <source>
        <dbReference type="Proteomes" id="UP000189229"/>
    </source>
</evidence>
<evidence type="ECO:0000256" key="1">
    <source>
        <dbReference type="SAM" id="MobiDB-lite"/>
    </source>
</evidence>
<dbReference type="AlphaFoldDB" id="A0A1V3XAB7"/>
<sequence length="41" mass="4625">MTLTGKRCSRPSPNRRTMLSPRNGRCVLSFGSPVRVYGTRE</sequence>
<dbReference type="EMBL" id="MVBM01000003">
    <property type="protein sequence ID" value="OOK75706.1"/>
    <property type="molecule type" value="Genomic_DNA"/>
</dbReference>
<proteinExistence type="predicted"/>
<gene>
    <name evidence="2" type="ORF">BZL30_3474</name>
</gene>
<accession>A0A1V3XAB7</accession>
<organism evidence="2 3">
    <name type="scientific">Mycobacterium kansasii</name>
    <dbReference type="NCBI Taxonomy" id="1768"/>
    <lineage>
        <taxon>Bacteria</taxon>
        <taxon>Bacillati</taxon>
        <taxon>Actinomycetota</taxon>
        <taxon>Actinomycetes</taxon>
        <taxon>Mycobacteriales</taxon>
        <taxon>Mycobacteriaceae</taxon>
        <taxon>Mycobacterium</taxon>
    </lineage>
</organism>
<comment type="caution">
    <text evidence="2">The sequence shown here is derived from an EMBL/GenBank/DDBJ whole genome shotgun (WGS) entry which is preliminary data.</text>
</comment>
<feature type="region of interest" description="Disordered" evidence="1">
    <location>
        <begin position="1"/>
        <end position="24"/>
    </location>
</feature>
<name>A0A1V3XAB7_MYCKA</name>
<protein>
    <submittedName>
        <fullName evidence="2">Uncharacterized protein</fullName>
    </submittedName>
</protein>
<dbReference type="Proteomes" id="UP000189229">
    <property type="component" value="Unassembled WGS sequence"/>
</dbReference>
<reference evidence="2 3" key="1">
    <citation type="submission" date="2017-02" db="EMBL/GenBank/DDBJ databases">
        <title>Complete genome sequences of Mycobacterium kansasii strains isolated from rhesus macaques.</title>
        <authorList>
            <person name="Panda A."/>
            <person name="Nagaraj S."/>
            <person name="Zhao X."/>
            <person name="Tettelin H."/>
            <person name="Detolla L.J."/>
        </authorList>
    </citation>
    <scope>NUCLEOTIDE SEQUENCE [LARGE SCALE GENOMIC DNA]</scope>
    <source>
        <strain evidence="2 3">11-3813</strain>
    </source>
</reference>